<protein>
    <recommendedName>
        <fullName evidence="3">SSD domain-containing protein</fullName>
    </recommendedName>
</protein>
<dbReference type="Gene3D" id="1.20.1640.10">
    <property type="entry name" value="Multidrug efflux transporter AcrB transmembrane domain"/>
    <property type="match status" value="2"/>
</dbReference>
<feature type="transmembrane region" description="Helical" evidence="1">
    <location>
        <begin position="999"/>
        <end position="1025"/>
    </location>
</feature>
<feature type="transmembrane region" description="Helical" evidence="1">
    <location>
        <begin position="350"/>
        <end position="369"/>
    </location>
</feature>
<dbReference type="Gene3D" id="3.30.70.1320">
    <property type="entry name" value="Multidrug efflux transporter AcrB pore domain like"/>
    <property type="match status" value="1"/>
</dbReference>
<dbReference type="PANTHER" id="PTHR32063:SF33">
    <property type="entry name" value="RND SUPERFAMILY EFFLUX PUMP PERMEASE COMPONENT"/>
    <property type="match status" value="1"/>
</dbReference>
<keyword evidence="1" id="KW-1133">Transmembrane helix</keyword>
<organism evidence="2">
    <name type="scientific">marine metagenome</name>
    <dbReference type="NCBI Taxonomy" id="408172"/>
    <lineage>
        <taxon>unclassified sequences</taxon>
        <taxon>metagenomes</taxon>
        <taxon>ecological metagenomes</taxon>
    </lineage>
</organism>
<dbReference type="GO" id="GO:0042910">
    <property type="term" value="F:xenobiotic transmembrane transporter activity"/>
    <property type="evidence" value="ECO:0007669"/>
    <property type="project" value="TreeGrafter"/>
</dbReference>
<gene>
    <name evidence="2" type="ORF">METZ01_LOCUS10425</name>
</gene>
<accession>A0A381NSK4</accession>
<dbReference type="GO" id="GO:0005886">
    <property type="term" value="C:plasma membrane"/>
    <property type="evidence" value="ECO:0007669"/>
    <property type="project" value="TreeGrafter"/>
</dbReference>
<feature type="transmembrane region" description="Helical" evidence="1">
    <location>
        <begin position="871"/>
        <end position="889"/>
    </location>
</feature>
<feature type="transmembrane region" description="Helical" evidence="1">
    <location>
        <begin position="527"/>
        <end position="551"/>
    </location>
</feature>
<dbReference type="AlphaFoldDB" id="A0A381NSK4"/>
<feature type="transmembrane region" description="Helical" evidence="1">
    <location>
        <begin position="421"/>
        <end position="442"/>
    </location>
</feature>
<dbReference type="Gene3D" id="3.30.70.1430">
    <property type="entry name" value="Multidrug efflux transporter AcrB pore domain"/>
    <property type="match status" value="2"/>
</dbReference>
<dbReference type="Gene3D" id="3.30.70.1440">
    <property type="entry name" value="Multidrug efflux transporter AcrB pore domain"/>
    <property type="match status" value="1"/>
</dbReference>
<evidence type="ECO:0000256" key="1">
    <source>
        <dbReference type="SAM" id="Phobius"/>
    </source>
</evidence>
<dbReference type="SUPFAM" id="SSF82693">
    <property type="entry name" value="Multidrug efflux transporter AcrB pore domain, PN1, PN2, PC1 and PC2 subdomains"/>
    <property type="match status" value="2"/>
</dbReference>
<dbReference type="Gene3D" id="3.30.2090.10">
    <property type="entry name" value="Multidrug efflux transporter AcrB TolC docking domain, DN and DC subdomains"/>
    <property type="match status" value="2"/>
</dbReference>
<dbReference type="SUPFAM" id="SSF82866">
    <property type="entry name" value="Multidrug efflux transporter AcrB transmembrane domain"/>
    <property type="match status" value="2"/>
</dbReference>
<feature type="transmembrane region" description="Helical" evidence="1">
    <location>
        <begin position="375"/>
        <end position="400"/>
    </location>
</feature>
<proteinExistence type="predicted"/>
<evidence type="ECO:0000313" key="2">
    <source>
        <dbReference type="EMBL" id="SUZ57571.1"/>
    </source>
</evidence>
<feature type="transmembrane region" description="Helical" evidence="1">
    <location>
        <begin position="448"/>
        <end position="471"/>
    </location>
</feature>
<feature type="transmembrane region" description="Helical" evidence="1">
    <location>
        <begin position="968"/>
        <end position="987"/>
    </location>
</feature>
<feature type="transmembrane region" description="Helical" evidence="1">
    <location>
        <begin position="896"/>
        <end position="916"/>
    </location>
</feature>
<keyword evidence="1" id="KW-0472">Membrane</keyword>
<sequence>MAANPVAANLLMAVVLLGGMLSAFSLKQEVFPEFSIDMVSVTVPYPGASPREVEQGIVLVIEEAVRAIDGVRRVNSVASEGMASVSIQLLLGADQDRVVSDVTNEVNRITTIPLDAEEPTISAATIRQPVISLIFAGDQDLRTLHGLAEQAREELLELPEVTQLDVSGVPPLEIAIEVRREDLEAYGLTLEQIAAQIRMASIDLPGGGVETFSGEVLVRVVDRRLTAEGFADVVIRGTAQRHELRLGDIATIVDGYEDTDQTIEFGGLPAVQLVVYRVGDQTPTEVATAVKDYTERLRARVPANITLSTWSDDSEALEDRINLLFKNAVMGLALVLIVLTLFLSRQVAGWVALGIPISFLGAFLFMGPLDVSINMITLFALIITLGLVVDDAIIISENIYRASQQGMGRLEAAVKGAREMSMPVTFSVLTTMVAFAPLLFVPGVSGKIFRLIPIVVMGVLFFSLVESFYVLPAHLSHKLGRGWPAGARLMAPIDRLQAGVTRGLERFIETRYRPLLGTFLEQRYTTVAVAVAILLITIGAVVGGVIPFTFFPQIEGDVVTAAARLPFGASVDRTLAVRAELQTALDLAIEESGGSESIRGIISRVGQGPTQFGPSFGGGPALTGSHLVSLEASLVPQDQRDFSAAEFEEWWRAHVPALAELESLTIASAGGPSAGAAVDVQLSHLDEDVLAQASREMTNRLRDFPALINVDNSYAEGKPQLDFQLLPEAAGLGLTSTDVARAIRSSFFGAEALREQRGRNEIKVMVRLPEEQRASEQDIQDLIVNTPNGAVPVLYAAEFTRGRSPTRIMREDGRRTVNVTAELAQGVVSSRGVLAALQGSVFPELSSAFPGLSMDLVGQQREMQESFMSIGPNYLIALVVMFGLLAIPFRSYIQPLIVLSAVPFGIVGAVVGHLVMGYPLTMISVFGIIALSGVVVNDTLVLVHAINTHQRAGASIRDAVIEGSAGRLRPILLTSLTTFFGLLPIIFETSMQARFLIPMAISLGFGALFVTVIALLVVPALYVVVEDVRGMAWTGEGSPVPVGAEAVGGD</sequence>
<dbReference type="InterPro" id="IPR001036">
    <property type="entry name" value="Acrflvin-R"/>
</dbReference>
<name>A0A381NSK4_9ZZZZ</name>
<dbReference type="PANTHER" id="PTHR32063">
    <property type="match status" value="1"/>
</dbReference>
<dbReference type="InterPro" id="IPR027463">
    <property type="entry name" value="AcrB_DN_DC_subdom"/>
</dbReference>
<feature type="transmembrane region" description="Helical" evidence="1">
    <location>
        <begin position="323"/>
        <end position="343"/>
    </location>
</feature>
<evidence type="ECO:0008006" key="3">
    <source>
        <dbReference type="Google" id="ProtNLM"/>
    </source>
</evidence>
<dbReference type="SUPFAM" id="SSF82714">
    <property type="entry name" value="Multidrug efflux transporter AcrB TolC docking domain, DN and DC subdomains"/>
    <property type="match status" value="2"/>
</dbReference>
<dbReference type="EMBL" id="UINC01000566">
    <property type="protein sequence ID" value="SUZ57571.1"/>
    <property type="molecule type" value="Genomic_DNA"/>
</dbReference>
<keyword evidence="1" id="KW-0812">Transmembrane</keyword>
<dbReference type="Pfam" id="PF00873">
    <property type="entry name" value="ACR_tran"/>
    <property type="match status" value="1"/>
</dbReference>
<feature type="transmembrane region" description="Helical" evidence="1">
    <location>
        <begin position="922"/>
        <end position="947"/>
    </location>
</feature>
<dbReference type="PRINTS" id="PR00702">
    <property type="entry name" value="ACRIFLAVINRP"/>
</dbReference>
<reference evidence="2" key="1">
    <citation type="submission" date="2018-05" db="EMBL/GenBank/DDBJ databases">
        <authorList>
            <person name="Lanie J.A."/>
            <person name="Ng W.-L."/>
            <person name="Kazmierczak K.M."/>
            <person name="Andrzejewski T.M."/>
            <person name="Davidsen T.M."/>
            <person name="Wayne K.J."/>
            <person name="Tettelin H."/>
            <person name="Glass J.I."/>
            <person name="Rusch D."/>
            <person name="Podicherti R."/>
            <person name="Tsui H.-C.T."/>
            <person name="Winkler M.E."/>
        </authorList>
    </citation>
    <scope>NUCLEOTIDE SEQUENCE</scope>
</reference>